<accession>A0ABT1RTX8</accession>
<gene>
    <name evidence="1" type="ORF">NE619_17970</name>
</gene>
<organism evidence="1 2">
    <name type="scientific">Anaerovorax odorimutans</name>
    <dbReference type="NCBI Taxonomy" id="109327"/>
    <lineage>
        <taxon>Bacteria</taxon>
        <taxon>Bacillati</taxon>
        <taxon>Bacillota</taxon>
        <taxon>Clostridia</taxon>
        <taxon>Peptostreptococcales</taxon>
        <taxon>Anaerovoracaceae</taxon>
        <taxon>Anaerovorax</taxon>
    </lineage>
</organism>
<dbReference type="Proteomes" id="UP001524502">
    <property type="component" value="Unassembled WGS sequence"/>
</dbReference>
<evidence type="ECO:0000313" key="2">
    <source>
        <dbReference type="Proteomes" id="UP001524502"/>
    </source>
</evidence>
<sequence length="233" mass="26499">MARKMELLEDLYAQALGSVTQNPESWMNFLRSACRNYRLPFDEQLLVHVQRPDAIAVLEIEKWNSKFGRWVKRGSKGIAVFDKRTGTTRLKYYFDLSDTQESRHKHFVRPVPLWEAEEESQAAIEEALANTFGVPEKTDGLADTILKAAENAASDNLLDYLPDILTNRSESFLEELDEQSATIEVRTMLANSIAFMAMVRCGLETKDYLSAEDFRNMTQFNTPGLVNLFGTAT</sequence>
<proteinExistence type="predicted"/>
<protein>
    <submittedName>
        <fullName evidence="1">Uncharacterized protein</fullName>
    </submittedName>
</protein>
<evidence type="ECO:0000313" key="1">
    <source>
        <dbReference type="EMBL" id="MCQ4638620.1"/>
    </source>
</evidence>
<feature type="non-terminal residue" evidence="1">
    <location>
        <position position="233"/>
    </location>
</feature>
<name>A0ABT1RTX8_9FIRM</name>
<dbReference type="EMBL" id="JANFXK010000056">
    <property type="protein sequence ID" value="MCQ4638620.1"/>
    <property type="molecule type" value="Genomic_DNA"/>
</dbReference>
<reference evidence="1 2" key="1">
    <citation type="submission" date="2022-06" db="EMBL/GenBank/DDBJ databases">
        <title>Isolation of gut microbiota from human fecal samples.</title>
        <authorList>
            <person name="Pamer E.G."/>
            <person name="Barat B."/>
            <person name="Waligurski E."/>
            <person name="Medina S."/>
            <person name="Paddock L."/>
            <person name="Mostad J."/>
        </authorList>
    </citation>
    <scope>NUCLEOTIDE SEQUENCE [LARGE SCALE GENOMIC DNA]</scope>
    <source>
        <strain evidence="1 2">SL.3.17</strain>
    </source>
</reference>
<keyword evidence="2" id="KW-1185">Reference proteome</keyword>
<comment type="caution">
    <text evidence="1">The sequence shown here is derived from an EMBL/GenBank/DDBJ whole genome shotgun (WGS) entry which is preliminary data.</text>
</comment>